<keyword evidence="9 12" id="KW-0406">Ion transport</keyword>
<evidence type="ECO:0000256" key="4">
    <source>
        <dbReference type="ARBA" id="ARBA00022448"/>
    </source>
</evidence>
<evidence type="ECO:0000256" key="10">
    <source>
        <dbReference type="ARBA" id="ARBA00023128"/>
    </source>
</evidence>
<gene>
    <name evidence="14" type="primary">atp8</name>
</gene>
<dbReference type="GO" id="GO:0045259">
    <property type="term" value="C:proton-transporting ATP synthase complex"/>
    <property type="evidence" value="ECO:0007669"/>
    <property type="project" value="UniProtKB-KW"/>
</dbReference>
<evidence type="ECO:0000256" key="2">
    <source>
        <dbReference type="ARBA" id="ARBA00008892"/>
    </source>
</evidence>
<proteinExistence type="inferred from homology"/>
<comment type="similarity">
    <text evidence="2 12">Belongs to the ATPase protein 8 family.</text>
</comment>
<evidence type="ECO:0000256" key="11">
    <source>
        <dbReference type="ARBA" id="ARBA00023136"/>
    </source>
</evidence>
<comment type="subcellular location">
    <subcellularLocation>
        <location evidence="1 12">Mitochondrion membrane</location>
        <topology evidence="1 12">Single-pass membrane protein</topology>
    </subcellularLocation>
</comment>
<dbReference type="GO" id="GO:0015078">
    <property type="term" value="F:proton transmembrane transporter activity"/>
    <property type="evidence" value="ECO:0007669"/>
    <property type="project" value="InterPro"/>
</dbReference>
<keyword evidence="10 12" id="KW-0496">Mitochondrion</keyword>
<comment type="subunit">
    <text evidence="3">F-type ATPases have 2 components, CF(1) - the catalytic core - and CF(0) - the membrane proton channel.</text>
</comment>
<dbReference type="AlphaFoldDB" id="A0A7T8V7C3"/>
<evidence type="ECO:0000256" key="7">
    <source>
        <dbReference type="ARBA" id="ARBA00022781"/>
    </source>
</evidence>
<evidence type="ECO:0000313" key="14">
    <source>
        <dbReference type="EMBL" id="QQQ88818.1"/>
    </source>
</evidence>
<keyword evidence="5 12" id="KW-0138">CF(0)</keyword>
<evidence type="ECO:0000256" key="1">
    <source>
        <dbReference type="ARBA" id="ARBA00004304"/>
    </source>
</evidence>
<evidence type="ECO:0000256" key="8">
    <source>
        <dbReference type="ARBA" id="ARBA00022989"/>
    </source>
</evidence>
<keyword evidence="6 12" id="KW-0812">Transmembrane</keyword>
<dbReference type="EMBL" id="MT672040">
    <property type="protein sequence ID" value="QQQ88818.1"/>
    <property type="molecule type" value="Genomic_DNA"/>
</dbReference>
<dbReference type="GO" id="GO:0031966">
    <property type="term" value="C:mitochondrial membrane"/>
    <property type="evidence" value="ECO:0007669"/>
    <property type="project" value="UniProtKB-SubCell"/>
</dbReference>
<evidence type="ECO:0000256" key="5">
    <source>
        <dbReference type="ARBA" id="ARBA00022547"/>
    </source>
</evidence>
<evidence type="ECO:0000256" key="6">
    <source>
        <dbReference type="ARBA" id="ARBA00022692"/>
    </source>
</evidence>
<dbReference type="Pfam" id="PF00895">
    <property type="entry name" value="ATP-synt_8"/>
    <property type="match status" value="1"/>
</dbReference>
<keyword evidence="4 12" id="KW-0813">Transport</keyword>
<dbReference type="GO" id="GO:0015986">
    <property type="term" value="P:proton motive force-driven ATP synthesis"/>
    <property type="evidence" value="ECO:0007669"/>
    <property type="project" value="InterPro"/>
</dbReference>
<evidence type="ECO:0000256" key="9">
    <source>
        <dbReference type="ARBA" id="ARBA00023065"/>
    </source>
</evidence>
<evidence type="ECO:0000256" key="3">
    <source>
        <dbReference type="ARBA" id="ARBA00011291"/>
    </source>
</evidence>
<reference evidence="14" key="1">
    <citation type="submission" date="2020-06" db="EMBL/GenBank/DDBJ databases">
        <title>Phylogenomics of the Hyalella amphipod species-flock in the Andean Altiplano.</title>
        <authorList>
            <person name="Zapelloni F."/>
            <person name="Jurado-Rivera J.A."/>
            <person name="Pons J."/>
            <person name="Jaume D."/>
            <person name="Juan C."/>
        </authorList>
    </citation>
    <scope>NUCLEOTIDE SEQUENCE</scope>
</reference>
<dbReference type="InterPro" id="IPR001421">
    <property type="entry name" value="ATP8_metazoa"/>
</dbReference>
<keyword evidence="8 13" id="KW-1133">Transmembrane helix</keyword>
<sequence>MPQMAPMLWCVLFLYFILLTVILMKLIFFSSSYSNSTSSIKKGLTKLNWKW</sequence>
<name>A0A7T8V7C3_9CRUS</name>
<evidence type="ECO:0000256" key="13">
    <source>
        <dbReference type="SAM" id="Phobius"/>
    </source>
</evidence>
<evidence type="ECO:0000256" key="12">
    <source>
        <dbReference type="RuleBase" id="RU003661"/>
    </source>
</evidence>
<geneLocation type="mitochondrion" evidence="14"/>
<accession>A0A7T8V7C3</accession>
<feature type="transmembrane region" description="Helical" evidence="13">
    <location>
        <begin position="6"/>
        <end position="28"/>
    </location>
</feature>
<keyword evidence="11 13" id="KW-0472">Membrane</keyword>
<protein>
    <recommendedName>
        <fullName evidence="12">ATP synthase complex subunit 8</fullName>
    </recommendedName>
</protein>
<organism evidence="14">
    <name type="scientific">Hyalella latimana</name>
    <dbReference type="NCBI Taxonomy" id="2759779"/>
    <lineage>
        <taxon>Eukaryota</taxon>
        <taxon>Metazoa</taxon>
        <taxon>Ecdysozoa</taxon>
        <taxon>Arthropoda</taxon>
        <taxon>Crustacea</taxon>
        <taxon>Multicrustacea</taxon>
        <taxon>Malacostraca</taxon>
        <taxon>Eumalacostraca</taxon>
        <taxon>Peracarida</taxon>
        <taxon>Amphipoda</taxon>
        <taxon>Senticaudata</taxon>
        <taxon>Talitrida</taxon>
        <taxon>Talitroidea</taxon>
        <taxon>Hyalellidae</taxon>
        <taxon>Hyalella</taxon>
    </lineage>
</organism>
<keyword evidence="7 12" id="KW-0375">Hydrogen ion transport</keyword>